<dbReference type="SUPFAM" id="SSF55979">
    <property type="entry name" value="DNA clamp"/>
    <property type="match status" value="2"/>
</dbReference>
<evidence type="ECO:0000256" key="2">
    <source>
        <dbReference type="ARBA" id="ARBA00023125"/>
    </source>
</evidence>
<dbReference type="PANTHER" id="PTHR11352:SF0">
    <property type="entry name" value="PROLIFERATING CELL NUCLEAR ANTIGEN"/>
    <property type="match status" value="1"/>
</dbReference>
<dbReference type="InterPro" id="IPR000730">
    <property type="entry name" value="Pr_cel_nuc_antig"/>
</dbReference>
<organism evidence="6 7">
    <name type="scientific">Fervidicoccus fontis</name>
    <dbReference type="NCBI Taxonomy" id="683846"/>
    <lineage>
        <taxon>Archaea</taxon>
        <taxon>Thermoproteota</taxon>
        <taxon>Thermoprotei</taxon>
        <taxon>Fervidicoccales</taxon>
        <taxon>Fervidicoccaceae</taxon>
        <taxon>Fervidicoccus</taxon>
    </lineage>
</organism>
<evidence type="ECO:0000256" key="1">
    <source>
        <dbReference type="ARBA" id="ARBA00022705"/>
    </source>
</evidence>
<dbReference type="EMBL" id="PNIM01000001">
    <property type="protein sequence ID" value="PMB76081.1"/>
    <property type="molecule type" value="Genomic_DNA"/>
</dbReference>
<dbReference type="Gene3D" id="3.70.10.10">
    <property type="match status" value="1"/>
</dbReference>
<feature type="domain" description="Proliferating cell nuclear antigen PCNA N-terminal" evidence="4">
    <location>
        <begin position="5"/>
        <end position="119"/>
    </location>
</feature>
<dbReference type="GO" id="GO:0006272">
    <property type="term" value="P:leading strand elongation"/>
    <property type="evidence" value="ECO:0007669"/>
    <property type="project" value="TreeGrafter"/>
</dbReference>
<dbReference type="Pfam" id="PF00705">
    <property type="entry name" value="PCNA_N"/>
    <property type="match status" value="1"/>
</dbReference>
<dbReference type="PANTHER" id="PTHR11352">
    <property type="entry name" value="PROLIFERATING CELL NUCLEAR ANTIGEN"/>
    <property type="match status" value="1"/>
</dbReference>
<evidence type="ECO:0000313" key="6">
    <source>
        <dbReference type="EMBL" id="PMB76081.1"/>
    </source>
</evidence>
<dbReference type="GO" id="GO:0030337">
    <property type="term" value="F:DNA polymerase processivity factor activity"/>
    <property type="evidence" value="ECO:0007669"/>
    <property type="project" value="UniProtKB-UniRule"/>
</dbReference>
<dbReference type="GeneID" id="12449505"/>
<dbReference type="PRINTS" id="PR00339">
    <property type="entry name" value="PCNACYCLIN"/>
</dbReference>
<sequence length="249" mass="27574">MKIILNDASDLKDIIDVLAKVAEEVPLTISEKGISSKTLSEDKTTMSILEIPSEIFNEFELEENISFRVKIRDFNKILKRATKNDVLELSLEKDKGILKIVFKNSKNGAIRSFDLQVSIENVEDIGEPKVDLPIEFEILAGDLKDILDDVSKVGEEVEFEYKNSSIVIKSEGQGRAYIATLTEGNPLILLKSSVSEASSKYGVELLSSVAKKMDSNTTTKVAFGSQLPIKIQVQFTPGGSLTYWVAPRI</sequence>
<dbReference type="CDD" id="cd00577">
    <property type="entry name" value="PCNA"/>
    <property type="match status" value="1"/>
</dbReference>
<evidence type="ECO:0000259" key="4">
    <source>
        <dbReference type="Pfam" id="PF00705"/>
    </source>
</evidence>
<name>A0A2J6N410_9CREN</name>
<evidence type="ECO:0000313" key="5">
    <source>
        <dbReference type="EMBL" id="HEW63553.1"/>
    </source>
</evidence>
<protein>
    <recommendedName>
        <fullName evidence="3">DNA polymerase sliding clamp</fullName>
    </recommendedName>
    <alternativeName>
        <fullName evidence="3">Proliferating cell nuclear antigen homolog</fullName>
        <shortName evidence="3">PCNA</shortName>
    </alternativeName>
</protein>
<dbReference type="InterPro" id="IPR046938">
    <property type="entry name" value="DNA_clamp_sf"/>
</dbReference>
<dbReference type="EMBL" id="DSFH01000014">
    <property type="protein sequence ID" value="HEW63553.1"/>
    <property type="molecule type" value="Genomic_DNA"/>
</dbReference>
<dbReference type="RefSeq" id="WP_014557571.1">
    <property type="nucleotide sequence ID" value="NZ_DSFH01000014.1"/>
</dbReference>
<reference evidence="6 7" key="1">
    <citation type="submission" date="2018-01" db="EMBL/GenBank/DDBJ databases">
        <title>Metagenomic assembled genomes from two thermal pools in the Uzon Caldera, Kamchatka, Russia.</title>
        <authorList>
            <person name="Wilkins L."/>
            <person name="Ettinger C."/>
        </authorList>
    </citation>
    <scope>NUCLEOTIDE SEQUENCE [LARGE SCALE GENOMIC DNA]</scope>
    <source>
        <strain evidence="6">ZAV-06</strain>
    </source>
</reference>
<dbReference type="Proteomes" id="UP000886076">
    <property type="component" value="Unassembled WGS sequence"/>
</dbReference>
<proteinExistence type="inferred from homology"/>
<accession>A0A2J6N410</accession>
<reference evidence="5" key="2">
    <citation type="journal article" date="2020" name="mSystems">
        <title>Genome- and Community-Level Interaction Insights into Carbon Utilization and Element Cycling Functions of Hydrothermarchaeota in Hydrothermal Sediment.</title>
        <authorList>
            <person name="Zhou Z."/>
            <person name="Liu Y."/>
            <person name="Xu W."/>
            <person name="Pan J."/>
            <person name="Luo Z.H."/>
            <person name="Li M."/>
        </authorList>
    </citation>
    <scope>NUCLEOTIDE SEQUENCE [LARGE SCALE GENOMIC DNA]</scope>
    <source>
        <strain evidence="5">SpSt-1261</strain>
    </source>
</reference>
<dbReference type="Proteomes" id="UP000237153">
    <property type="component" value="Unassembled WGS sequence"/>
</dbReference>
<dbReference type="GO" id="GO:0003677">
    <property type="term" value="F:DNA binding"/>
    <property type="evidence" value="ECO:0007669"/>
    <property type="project" value="UniProtKB-UniRule"/>
</dbReference>
<comment type="similarity">
    <text evidence="3">Belongs to the PCNA family.</text>
</comment>
<dbReference type="GO" id="GO:0006275">
    <property type="term" value="P:regulation of DNA replication"/>
    <property type="evidence" value="ECO:0007669"/>
    <property type="project" value="UniProtKB-UniRule"/>
</dbReference>
<keyword evidence="2 3" id="KW-0238">DNA-binding</keyword>
<dbReference type="AlphaFoldDB" id="A0A2J6N410"/>
<gene>
    <name evidence="3" type="primary">pcn</name>
    <name evidence="6" type="ORF">C0188_00200</name>
    <name evidence="5" type="ORF">ENO39_00620</name>
</gene>
<comment type="caution">
    <text evidence="6">The sequence shown here is derived from an EMBL/GenBank/DDBJ whole genome shotgun (WGS) entry which is preliminary data.</text>
</comment>
<evidence type="ECO:0000256" key="3">
    <source>
        <dbReference type="HAMAP-Rule" id="MF_00317"/>
    </source>
</evidence>
<comment type="subunit">
    <text evidence="3">Homotrimer. The subunits circularize to form a toroid; DNA passes through its center. Replication factor C (RFC) is required to load the toroid on the DNA.</text>
</comment>
<evidence type="ECO:0000313" key="7">
    <source>
        <dbReference type="Proteomes" id="UP000237153"/>
    </source>
</evidence>
<dbReference type="OMA" id="AATKFKY"/>
<comment type="function">
    <text evidence="3">Sliding clamp subunit that acts as a moving platform for DNA processing. Responsible for tethering the catalytic subunit of DNA polymerase and other proteins to DNA during high-speed replication.</text>
</comment>
<keyword evidence="1 3" id="KW-0235">DNA replication</keyword>
<dbReference type="HAMAP" id="MF_00317">
    <property type="entry name" value="DNApol_clamp_arch"/>
    <property type="match status" value="1"/>
</dbReference>
<dbReference type="InterPro" id="IPR022648">
    <property type="entry name" value="Pr_cel_nuc_antig_N"/>
</dbReference>